<feature type="active site" description="Proton donor" evidence="4">
    <location>
        <position position="271"/>
    </location>
</feature>
<dbReference type="EMBL" id="LS974202">
    <property type="protein sequence ID" value="SSC13804.1"/>
    <property type="molecule type" value="Genomic_DNA"/>
</dbReference>
<proteinExistence type="inferred from homology"/>
<evidence type="ECO:0000256" key="1">
    <source>
        <dbReference type="ARBA" id="ARBA00010088"/>
    </source>
</evidence>
<dbReference type="PANTHER" id="PTHR43798">
    <property type="entry name" value="MONOACYLGLYCEROL LIPASE"/>
    <property type="match status" value="1"/>
</dbReference>
<reference evidence="6 7" key="1">
    <citation type="submission" date="2017-01" db="EMBL/GenBank/DDBJ databases">
        <authorList>
            <person name="Erauso G."/>
        </authorList>
    </citation>
    <scope>NUCLEOTIDE SEQUENCE [LARGE SCALE GENOMIC DNA]</scope>
    <source>
        <strain evidence="6">MESINF1</strain>
    </source>
</reference>
<evidence type="ECO:0000313" key="7">
    <source>
        <dbReference type="Proteomes" id="UP000250796"/>
    </source>
</evidence>
<dbReference type="EC" id="3.4.11.5" evidence="6"/>
<evidence type="ECO:0000313" key="6">
    <source>
        <dbReference type="EMBL" id="SSC13804.1"/>
    </source>
</evidence>
<dbReference type="GO" id="GO:0006508">
    <property type="term" value="P:proteolysis"/>
    <property type="evidence" value="ECO:0007669"/>
    <property type="project" value="InterPro"/>
</dbReference>
<keyword evidence="6" id="KW-0031">Aminopeptidase</keyword>
<dbReference type="PANTHER" id="PTHR43798:SF33">
    <property type="entry name" value="HYDROLASE, PUTATIVE (AFU_ORTHOLOGUE AFUA_2G14860)-RELATED"/>
    <property type="match status" value="1"/>
</dbReference>
<dbReference type="Gene3D" id="3.40.50.1820">
    <property type="entry name" value="alpha/beta hydrolase"/>
    <property type="match status" value="1"/>
</dbReference>
<evidence type="ECO:0000256" key="3">
    <source>
        <dbReference type="PIRNR" id="PIRNR005539"/>
    </source>
</evidence>
<dbReference type="PIRSF" id="PIRSF005539">
    <property type="entry name" value="Pept_S33_TRI_F1"/>
    <property type="match status" value="1"/>
</dbReference>
<protein>
    <submittedName>
        <fullName evidence="6">Proline iminopeptidase</fullName>
        <ecNumber evidence="6">3.4.11.5</ecNumber>
    </submittedName>
</protein>
<dbReference type="GO" id="GO:0004177">
    <property type="term" value="F:aminopeptidase activity"/>
    <property type="evidence" value="ECO:0007669"/>
    <property type="project" value="UniProtKB-KW"/>
</dbReference>
<sequence>MGENGNRVEGFIEVEGGKIWYYVEGADKSGIPLITLHGGPGVPHDYLEPLSILSDERPVVFYDQLGCGRSDRPSDKGLWTVERFVRELNLLKERLGMGKVHILGQSWGTILACEYFFSKPEDVVSMVLSGPAMSIPQFEKDVRKLLAFLPKEKQNAIHRAEASGRFDSREYADAMRTFYSRHVCRLDPWPDCLNRALEGMGTAVYEHMYGPSEFTVTGTLRNYSCVHRLREIDVPVLLTCGRFDEATPATTELYRREIVNCEMKIIEDASHEHHLEKPEEYMEIVRNFLKKVEGHGPRKYFE</sequence>
<name>A0A7Z7LGP7_9BACT</name>
<evidence type="ECO:0000256" key="2">
    <source>
        <dbReference type="ARBA" id="ARBA00022801"/>
    </source>
</evidence>
<dbReference type="InterPro" id="IPR029058">
    <property type="entry name" value="AB_hydrolase_fold"/>
</dbReference>
<organism evidence="6 7">
    <name type="scientific">Mesotoga infera</name>
    <dbReference type="NCBI Taxonomy" id="1236046"/>
    <lineage>
        <taxon>Bacteria</taxon>
        <taxon>Thermotogati</taxon>
        <taxon>Thermotogota</taxon>
        <taxon>Thermotogae</taxon>
        <taxon>Kosmotogales</taxon>
        <taxon>Kosmotogaceae</taxon>
        <taxon>Mesotoga</taxon>
    </lineage>
</organism>
<feature type="active site" evidence="4">
    <location>
        <position position="244"/>
    </location>
</feature>
<dbReference type="SUPFAM" id="SSF53474">
    <property type="entry name" value="alpha/beta-Hydrolases"/>
    <property type="match status" value="1"/>
</dbReference>
<keyword evidence="2 3" id="KW-0378">Hydrolase</keyword>
<evidence type="ECO:0000259" key="5">
    <source>
        <dbReference type="Pfam" id="PF00561"/>
    </source>
</evidence>
<dbReference type="NCBIfam" id="TIGR01250">
    <property type="entry name" value="pro_imino_pep_2"/>
    <property type="match status" value="1"/>
</dbReference>
<dbReference type="InterPro" id="IPR005945">
    <property type="entry name" value="Pro_imino_pep"/>
</dbReference>
<keyword evidence="7" id="KW-1185">Reference proteome</keyword>
<keyword evidence="6" id="KW-0645">Protease</keyword>
<dbReference type="RefSeq" id="WP_169699918.1">
    <property type="nucleotide sequence ID" value="NZ_LS974202.1"/>
</dbReference>
<dbReference type="KEGG" id="minf:MESINF_2364"/>
<feature type="active site" description="Nucleophile" evidence="4">
    <location>
        <position position="106"/>
    </location>
</feature>
<dbReference type="InterPro" id="IPR050266">
    <property type="entry name" value="AB_hydrolase_sf"/>
</dbReference>
<dbReference type="Proteomes" id="UP000250796">
    <property type="component" value="Chromosome MESINF"/>
</dbReference>
<dbReference type="GO" id="GO:0016020">
    <property type="term" value="C:membrane"/>
    <property type="evidence" value="ECO:0007669"/>
    <property type="project" value="TreeGrafter"/>
</dbReference>
<dbReference type="AlphaFoldDB" id="A0A7Z7LGP7"/>
<evidence type="ECO:0000256" key="4">
    <source>
        <dbReference type="PIRSR" id="PIRSR005539-1"/>
    </source>
</evidence>
<comment type="similarity">
    <text evidence="1 3">Belongs to the peptidase S33 family.</text>
</comment>
<dbReference type="PRINTS" id="PR00793">
    <property type="entry name" value="PROAMNOPTASE"/>
</dbReference>
<feature type="domain" description="AB hydrolase-1" evidence="5">
    <location>
        <begin position="32"/>
        <end position="278"/>
    </location>
</feature>
<gene>
    <name evidence="6" type="primary">pip</name>
    <name evidence="6" type="ORF">MESINF_2364</name>
</gene>
<dbReference type="Pfam" id="PF00561">
    <property type="entry name" value="Abhydrolase_1"/>
    <property type="match status" value="1"/>
</dbReference>
<dbReference type="InterPro" id="IPR000073">
    <property type="entry name" value="AB_hydrolase_1"/>
</dbReference>
<accession>A0A7Z7LGP7</accession>
<dbReference type="InterPro" id="IPR002410">
    <property type="entry name" value="Peptidase_S33"/>
</dbReference>